<gene>
    <name evidence="1" type="ORF">S01H1_66859</name>
</gene>
<accession>X0XEV2</accession>
<reference evidence="1" key="1">
    <citation type="journal article" date="2014" name="Front. Microbiol.">
        <title>High frequency of phylogenetically diverse reductive dehalogenase-homologous genes in deep subseafloor sedimentary metagenomes.</title>
        <authorList>
            <person name="Kawai M."/>
            <person name="Futagami T."/>
            <person name="Toyoda A."/>
            <person name="Takaki Y."/>
            <person name="Nishi S."/>
            <person name="Hori S."/>
            <person name="Arai W."/>
            <person name="Tsubouchi T."/>
            <person name="Morono Y."/>
            <person name="Uchiyama I."/>
            <person name="Ito T."/>
            <person name="Fujiyama A."/>
            <person name="Inagaki F."/>
            <person name="Takami H."/>
        </authorList>
    </citation>
    <scope>NUCLEOTIDE SEQUENCE</scope>
    <source>
        <strain evidence="1">Expedition CK06-06</strain>
    </source>
</reference>
<name>X0XEV2_9ZZZZ</name>
<comment type="caution">
    <text evidence="1">The sequence shown here is derived from an EMBL/GenBank/DDBJ whole genome shotgun (WGS) entry which is preliminary data.</text>
</comment>
<protein>
    <submittedName>
        <fullName evidence="1">Uncharacterized protein</fullName>
    </submittedName>
</protein>
<organism evidence="1">
    <name type="scientific">marine sediment metagenome</name>
    <dbReference type="NCBI Taxonomy" id="412755"/>
    <lineage>
        <taxon>unclassified sequences</taxon>
        <taxon>metagenomes</taxon>
        <taxon>ecological metagenomes</taxon>
    </lineage>
</organism>
<feature type="non-terminal residue" evidence="1">
    <location>
        <position position="1"/>
    </location>
</feature>
<proteinExistence type="predicted"/>
<evidence type="ECO:0000313" key="1">
    <source>
        <dbReference type="EMBL" id="GAG33932.1"/>
    </source>
</evidence>
<dbReference type="EMBL" id="BARS01044228">
    <property type="protein sequence ID" value="GAG33932.1"/>
    <property type="molecule type" value="Genomic_DNA"/>
</dbReference>
<feature type="non-terminal residue" evidence="1">
    <location>
        <position position="249"/>
    </location>
</feature>
<dbReference type="AlphaFoldDB" id="X0XEV2"/>
<sequence>TLAQIGVAYDTEAELLALFAAKQATVTEGSLADQVIVTADIKEGTILTGDLATALRITSQTSDDLGDDGELVFTAAYDRVYVDLTVTEDNADIDIDEGGSEVDGALVIITNVGANTARFADEAGEVELAAPVILEQYETLTLQYATDRWVEVSRATNALGFSSITTVETEYIPIAGWHDGVSSEPAELSELASTNTVKIRNFDGGSNEILQLEWEVPEDIVATSGIKFQFVGWVSHGTQPANEEVIAFN</sequence>